<dbReference type="PROSITE" id="PS00382">
    <property type="entry name" value="CLP_PROTEASE_HIS"/>
    <property type="match status" value="1"/>
</dbReference>
<keyword evidence="4 7" id="KW-0378">Hydrolase</keyword>
<comment type="similarity">
    <text evidence="1 7 12">Belongs to the peptidase S14 family.</text>
</comment>
<dbReference type="PRINTS" id="PR00127">
    <property type="entry name" value="CLPPROTEASEP"/>
</dbReference>
<dbReference type="GO" id="GO:0005737">
    <property type="term" value="C:cytoplasm"/>
    <property type="evidence" value="ECO:0007669"/>
    <property type="project" value="UniProtKB-SubCell"/>
</dbReference>
<dbReference type="NCBIfam" id="NF001368">
    <property type="entry name" value="PRK00277.1"/>
    <property type="match status" value="1"/>
</dbReference>
<dbReference type="GO" id="GO:0004176">
    <property type="term" value="F:ATP-dependent peptidase activity"/>
    <property type="evidence" value="ECO:0007669"/>
    <property type="project" value="InterPro"/>
</dbReference>
<keyword evidence="5 7" id="KW-0720">Serine protease</keyword>
<comment type="subunit">
    <text evidence="7">Fourteen ClpP subunits assemble into 2 heptameric rings which stack back to back to give a disk-like structure with a central cavity, resembling the structure of eukaryotic proteasomes.</text>
</comment>
<dbReference type="Gene3D" id="3.90.226.10">
    <property type="entry name" value="2-enoyl-CoA Hydratase, Chain A, domain 1"/>
    <property type="match status" value="1"/>
</dbReference>
<evidence type="ECO:0000256" key="4">
    <source>
        <dbReference type="ARBA" id="ARBA00022801"/>
    </source>
</evidence>
<feature type="active site" description="Nucleophile" evidence="7">
    <location>
        <position position="101"/>
    </location>
</feature>
<evidence type="ECO:0000313" key="13">
    <source>
        <dbReference type="EMBL" id="GEK23208.1"/>
    </source>
</evidence>
<protein>
    <recommendedName>
        <fullName evidence="7 12">ATP-dependent Clp protease proteolytic subunit</fullName>
        <ecNumber evidence="7 10">3.4.21.92</ecNumber>
    </recommendedName>
    <alternativeName>
        <fullName evidence="7">Endopeptidase Clp</fullName>
    </alternativeName>
</protein>
<dbReference type="Pfam" id="PF00574">
    <property type="entry name" value="CLP_protease"/>
    <property type="match status" value="1"/>
</dbReference>
<evidence type="ECO:0000256" key="1">
    <source>
        <dbReference type="ARBA" id="ARBA00007039"/>
    </source>
</evidence>
<dbReference type="InterPro" id="IPR001907">
    <property type="entry name" value="ClpP"/>
</dbReference>
<comment type="function">
    <text evidence="7 11">Cleaves peptides in various proteins in a process that requires ATP hydrolysis. Has a chymotrypsin-like activity. Plays a major role in the degradation of misfolded proteins.</text>
</comment>
<dbReference type="EC" id="3.4.21.92" evidence="7 10"/>
<dbReference type="InterPro" id="IPR029045">
    <property type="entry name" value="ClpP/crotonase-like_dom_sf"/>
</dbReference>
<evidence type="ECO:0000256" key="11">
    <source>
        <dbReference type="RuleBase" id="RU000550"/>
    </source>
</evidence>
<dbReference type="GO" id="GO:0004252">
    <property type="term" value="F:serine-type endopeptidase activity"/>
    <property type="evidence" value="ECO:0007669"/>
    <property type="project" value="UniProtKB-UniRule"/>
</dbReference>
<dbReference type="CDD" id="cd07017">
    <property type="entry name" value="S14_ClpP_2"/>
    <property type="match status" value="1"/>
</dbReference>
<dbReference type="PANTHER" id="PTHR10381">
    <property type="entry name" value="ATP-DEPENDENT CLP PROTEASE PROTEOLYTIC SUBUNIT"/>
    <property type="match status" value="1"/>
</dbReference>
<feature type="active site" evidence="8">
    <location>
        <position position="101"/>
    </location>
</feature>
<evidence type="ECO:0000256" key="2">
    <source>
        <dbReference type="ARBA" id="ARBA00022490"/>
    </source>
</evidence>
<keyword evidence="14" id="KW-1185">Reference proteome</keyword>
<dbReference type="NCBIfam" id="NF009205">
    <property type="entry name" value="PRK12553.1"/>
    <property type="match status" value="1"/>
</dbReference>
<evidence type="ECO:0000256" key="7">
    <source>
        <dbReference type="HAMAP-Rule" id="MF_00444"/>
    </source>
</evidence>
<dbReference type="AlphaFoldDB" id="A0A510V8K8"/>
<dbReference type="HAMAP" id="MF_00444">
    <property type="entry name" value="ClpP"/>
    <property type="match status" value="1"/>
</dbReference>
<comment type="subcellular location">
    <subcellularLocation>
        <location evidence="7">Cytoplasm</location>
    </subcellularLocation>
</comment>
<dbReference type="EMBL" id="BJUB01000014">
    <property type="protein sequence ID" value="GEK23208.1"/>
    <property type="molecule type" value="Genomic_DNA"/>
</dbReference>
<gene>
    <name evidence="13" type="primary">clpP4</name>
    <name evidence="7" type="synonym">clpP</name>
    <name evidence="13" type="ORF">CXY01_37280</name>
</gene>
<keyword evidence="2 7" id="KW-0963">Cytoplasm</keyword>
<dbReference type="InterPro" id="IPR033135">
    <property type="entry name" value="ClpP_His_AS"/>
</dbReference>
<dbReference type="GO" id="GO:0006515">
    <property type="term" value="P:protein quality control for misfolded or incompletely synthesized proteins"/>
    <property type="evidence" value="ECO:0007669"/>
    <property type="project" value="TreeGrafter"/>
</dbReference>
<dbReference type="InterPro" id="IPR018215">
    <property type="entry name" value="ClpP_Ser_AS"/>
</dbReference>
<dbReference type="OrthoDB" id="9802800at2"/>
<organism evidence="13 14">
    <name type="scientific">Cellulomonas xylanilytica</name>
    <dbReference type="NCBI Taxonomy" id="233583"/>
    <lineage>
        <taxon>Bacteria</taxon>
        <taxon>Bacillati</taxon>
        <taxon>Actinomycetota</taxon>
        <taxon>Actinomycetes</taxon>
        <taxon>Micrococcales</taxon>
        <taxon>Cellulomonadaceae</taxon>
        <taxon>Cellulomonas</taxon>
    </lineage>
</organism>
<dbReference type="InterPro" id="IPR023562">
    <property type="entry name" value="ClpP/TepA"/>
</dbReference>
<dbReference type="PANTHER" id="PTHR10381:SF26">
    <property type="entry name" value="ATP-DEPENDENT CLP PROTEASE PROTEOLYTIC SUBUNIT-LIKE-RELATED"/>
    <property type="match status" value="1"/>
</dbReference>
<dbReference type="PROSITE" id="PS00381">
    <property type="entry name" value="CLP_PROTEASE_SER"/>
    <property type="match status" value="1"/>
</dbReference>
<dbReference type="FunFam" id="3.90.226.10:FF:000002">
    <property type="entry name" value="ATP-dependent Clp protease proteolytic subunit"/>
    <property type="match status" value="1"/>
</dbReference>
<evidence type="ECO:0000256" key="5">
    <source>
        <dbReference type="ARBA" id="ARBA00022825"/>
    </source>
</evidence>
<evidence type="ECO:0000256" key="8">
    <source>
        <dbReference type="PROSITE-ProRule" id="PRU10085"/>
    </source>
</evidence>
<comment type="caution">
    <text evidence="13">The sequence shown here is derived from an EMBL/GenBank/DDBJ whole genome shotgun (WGS) entry which is preliminary data.</text>
</comment>
<dbReference type="SUPFAM" id="SSF52096">
    <property type="entry name" value="ClpP/crotonase"/>
    <property type="match status" value="1"/>
</dbReference>
<evidence type="ECO:0000256" key="9">
    <source>
        <dbReference type="PROSITE-ProRule" id="PRU10086"/>
    </source>
</evidence>
<sequence>MAGQYTIPVVIEQRPTGERASDVYSRLLSDRIVFLGTEIDDGVANVVIAQLLHLQSESQDSPIHLYINSPGGSITALLAVYDTIQYIKPTVATFCLGQAASAAAVLLAAGTPGNRHVLEHARVLLHQPSGGGEGTAADLEIQAREIARVREQVDEILHRHTGQPLARLRTDTERDLILTAQQAVDYGLADRVVTTLKEVPELARSGG</sequence>
<evidence type="ECO:0000256" key="3">
    <source>
        <dbReference type="ARBA" id="ARBA00022670"/>
    </source>
</evidence>
<evidence type="ECO:0000256" key="6">
    <source>
        <dbReference type="ARBA" id="ARBA00034021"/>
    </source>
</evidence>
<dbReference type="RefSeq" id="WP_146930613.1">
    <property type="nucleotide sequence ID" value="NZ_BJUB01000014.1"/>
</dbReference>
<comment type="catalytic activity">
    <reaction evidence="6 7 9">
        <text>Hydrolysis of proteins to small peptides in the presence of ATP and magnesium. alpha-casein is the usual test substrate. In the absence of ATP, only oligopeptides shorter than five residues are hydrolyzed (such as succinyl-Leu-Tyr-|-NHMec, and Leu-Tyr-Leu-|-Tyr-Trp, in which cleavage of the -Tyr-|-Leu- and -Tyr-|-Trp bonds also occurs).</text>
        <dbReference type="EC" id="3.4.21.92"/>
    </reaction>
</comment>
<dbReference type="Proteomes" id="UP000321118">
    <property type="component" value="Unassembled WGS sequence"/>
</dbReference>
<dbReference type="GO" id="GO:0051117">
    <property type="term" value="F:ATPase binding"/>
    <property type="evidence" value="ECO:0007669"/>
    <property type="project" value="TreeGrafter"/>
</dbReference>
<evidence type="ECO:0000256" key="10">
    <source>
        <dbReference type="RuleBase" id="RU000549"/>
    </source>
</evidence>
<evidence type="ECO:0000256" key="12">
    <source>
        <dbReference type="RuleBase" id="RU003567"/>
    </source>
</evidence>
<name>A0A510V8K8_9CELL</name>
<accession>A0A510V8K8</accession>
<feature type="active site" evidence="7 9">
    <location>
        <position position="126"/>
    </location>
</feature>
<dbReference type="GO" id="GO:0009368">
    <property type="term" value="C:endopeptidase Clp complex"/>
    <property type="evidence" value="ECO:0007669"/>
    <property type="project" value="TreeGrafter"/>
</dbReference>
<keyword evidence="3 7" id="KW-0645">Protease</keyword>
<reference evidence="13 14" key="1">
    <citation type="submission" date="2019-07" db="EMBL/GenBank/DDBJ databases">
        <title>Whole genome shotgun sequence of Cellulomonas xylanilytica NBRC 101102.</title>
        <authorList>
            <person name="Hosoyama A."/>
            <person name="Uohara A."/>
            <person name="Ohji S."/>
            <person name="Ichikawa N."/>
        </authorList>
    </citation>
    <scope>NUCLEOTIDE SEQUENCE [LARGE SCALE GENOMIC DNA]</scope>
    <source>
        <strain evidence="13 14">NBRC 101102</strain>
    </source>
</reference>
<proteinExistence type="inferred from homology"/>
<evidence type="ECO:0000313" key="14">
    <source>
        <dbReference type="Proteomes" id="UP000321118"/>
    </source>
</evidence>